<keyword evidence="3" id="KW-0378">Hydrolase</keyword>
<organism evidence="3 4">
    <name type="scientific">Sanguibacter inulinus</name>
    <dbReference type="NCBI Taxonomy" id="60922"/>
    <lineage>
        <taxon>Bacteria</taxon>
        <taxon>Bacillati</taxon>
        <taxon>Actinomycetota</taxon>
        <taxon>Actinomycetes</taxon>
        <taxon>Micrococcales</taxon>
        <taxon>Sanguibacteraceae</taxon>
        <taxon>Sanguibacter</taxon>
    </lineage>
</organism>
<gene>
    <name evidence="3" type="ORF">HZZ10_12180</name>
</gene>
<evidence type="ECO:0000313" key="3">
    <source>
        <dbReference type="EMBL" id="NYS94273.1"/>
    </source>
</evidence>
<feature type="region of interest" description="Disordered" evidence="1">
    <location>
        <begin position="689"/>
        <end position="708"/>
    </location>
</feature>
<feature type="compositionally biased region" description="Low complexity" evidence="1">
    <location>
        <begin position="132"/>
        <end position="186"/>
    </location>
</feature>
<proteinExistence type="predicted"/>
<dbReference type="AlphaFoldDB" id="A0A853EYA6"/>
<protein>
    <submittedName>
        <fullName evidence="3">Helicase-associated domain-containing protein</fullName>
    </submittedName>
</protein>
<dbReference type="EMBL" id="JACBYE010000030">
    <property type="protein sequence ID" value="NYS94273.1"/>
    <property type="molecule type" value="Genomic_DNA"/>
</dbReference>
<accession>A0A853EYA6</accession>
<name>A0A853EYA6_9MICO</name>
<comment type="caution">
    <text evidence="3">The sequence shown here is derived from an EMBL/GenBank/DDBJ whole genome shotgun (WGS) entry which is preliminary data.</text>
</comment>
<feature type="region of interest" description="Disordered" evidence="1">
    <location>
        <begin position="731"/>
        <end position="815"/>
    </location>
</feature>
<sequence length="889" mass="91348">MVTFSDSVRARDDARLVALLSRRPDLASPSPSTLLSLAARAMSRASVHRAVVSLDVAHLEVLEAVHVLETIGDEATDERILSAVLGSSPEPDDAARLAQILADLDESALLWRPTPTTYRVAPGVDEVQDTFPAGLGPSASGALTASGSSSTSGSSSGTSTSSGRGTTAAAAASASTTSSTSPGPAAQTDWSLAVTPEMHEALASAPAGARSILAALTWGPPVGRMPSTADGPTAAPTRWLLEHGFVRKADAHHVLLPREVALALREGRTHRGLSTPPQLPPATLDPATVEAESARAAQEITRLVADLVALWQETPAARLRSGGLGVRDLRRLGLRLEVDERTAAFVVELAAMAGLVVDDGDDPASYAPTLDADDWLADDLPRRWTTLVTAWHSSARTPWLVGSRDERGALRSALEPELHRAWVPRLRSEVLGVLHAAPGTPVTADQITSVLRWRAPRAVPPHEAVDALLAESALLGVTGAGALSAAGAVLAGVPVLTVADDAARAALASAMGAALPEAVDDLLLQGDQTGIVPGRPSPALEALLADSAVVESRGSAITVRFTPESVTRALDAGRTGEELLAELAVHSRSGVPQPLEYLVRDAARRHGQLRLGAASAYVRVEDPVLLAGLVEDPRLRGLGLFRIAPTVLASSAAPSQLLAALRERGLAPAMEGPDGQVVHADRRAPRVRLAGRRGRRRAPGVDGSVRAVAPDRPDRLQALVAVLRRGEEQARAAQAAGTAGTAGTAQPNPTAPGAASGGRAATTSAPGRTASPGRTAGGGVSAGRGRSADGSAAPSSASASTGTSSTAAGQPGEGTTEPVVALALLREAAADGREVLVDIVGPSGDLTRRRLRPTRLDAGRLRAVDVARESELTVAVHRIANVEPIPGAP</sequence>
<dbReference type="GO" id="GO:0004386">
    <property type="term" value="F:helicase activity"/>
    <property type="evidence" value="ECO:0007669"/>
    <property type="project" value="UniProtKB-KW"/>
</dbReference>
<feature type="region of interest" description="Disordered" evidence="1">
    <location>
        <begin position="129"/>
        <end position="188"/>
    </location>
</feature>
<dbReference type="Proteomes" id="UP000561011">
    <property type="component" value="Unassembled WGS sequence"/>
</dbReference>
<feature type="compositionally biased region" description="Basic residues" evidence="1">
    <location>
        <begin position="689"/>
        <end position="698"/>
    </location>
</feature>
<dbReference type="InterPro" id="IPR032830">
    <property type="entry name" value="XPB/Ssl2_N"/>
</dbReference>
<keyword evidence="4" id="KW-1185">Reference proteome</keyword>
<dbReference type="RefSeq" id="WP_179913719.1">
    <property type="nucleotide sequence ID" value="NZ_JACBYE010000030.1"/>
</dbReference>
<keyword evidence="3" id="KW-0067">ATP-binding</keyword>
<evidence type="ECO:0000259" key="2">
    <source>
        <dbReference type="Pfam" id="PF13625"/>
    </source>
</evidence>
<reference evidence="3 4" key="1">
    <citation type="submission" date="2020-07" db="EMBL/GenBank/DDBJ databases">
        <title>MOT database genomes.</title>
        <authorList>
            <person name="Joseph S."/>
            <person name="Aduse-Opoku J."/>
            <person name="Hashim A."/>
            <person name="Wade W."/>
            <person name="Curtis M."/>
        </authorList>
    </citation>
    <scope>NUCLEOTIDE SEQUENCE [LARGE SCALE GENOMIC DNA]</scope>
    <source>
        <strain evidence="3 4">DSM 100099</strain>
    </source>
</reference>
<keyword evidence="3" id="KW-0347">Helicase</keyword>
<evidence type="ECO:0000313" key="4">
    <source>
        <dbReference type="Proteomes" id="UP000561011"/>
    </source>
</evidence>
<keyword evidence="3" id="KW-0547">Nucleotide-binding</keyword>
<feature type="compositionally biased region" description="Low complexity" evidence="1">
    <location>
        <begin position="783"/>
        <end position="809"/>
    </location>
</feature>
<feature type="compositionally biased region" description="Low complexity" evidence="1">
    <location>
        <begin position="731"/>
        <end position="774"/>
    </location>
</feature>
<evidence type="ECO:0000256" key="1">
    <source>
        <dbReference type="SAM" id="MobiDB-lite"/>
    </source>
</evidence>
<feature type="domain" description="Helicase XPB/Ssl2 N-terminal" evidence="2">
    <location>
        <begin position="522"/>
        <end position="644"/>
    </location>
</feature>
<dbReference type="Pfam" id="PF13625">
    <property type="entry name" value="Helicase_C_3"/>
    <property type="match status" value="1"/>
</dbReference>